<proteinExistence type="predicted"/>
<feature type="region of interest" description="Disordered" evidence="1">
    <location>
        <begin position="68"/>
        <end position="88"/>
    </location>
</feature>
<dbReference type="Pfam" id="PF11274">
    <property type="entry name" value="DUF3074"/>
    <property type="match status" value="1"/>
</dbReference>
<dbReference type="EMBL" id="BROQ01000026">
    <property type="protein sequence ID" value="GKZ20119.1"/>
    <property type="molecule type" value="Genomic_DNA"/>
</dbReference>
<dbReference type="PANTHER" id="PTHR40370">
    <property type="entry name" value="EXPRESSED PROTEIN"/>
    <property type="match status" value="1"/>
</dbReference>
<dbReference type="Proteomes" id="UP001143548">
    <property type="component" value="Unassembled WGS sequence"/>
</dbReference>
<dbReference type="InterPro" id="IPR024500">
    <property type="entry name" value="DUF3074"/>
</dbReference>
<evidence type="ECO:0000259" key="2">
    <source>
        <dbReference type="Pfam" id="PF11274"/>
    </source>
</evidence>
<comment type="caution">
    <text evidence="3">The sequence shown here is derived from an EMBL/GenBank/DDBJ whole genome shotgun (WGS) entry which is preliminary data.</text>
</comment>
<dbReference type="PANTHER" id="PTHR40370:SF1">
    <property type="entry name" value="DUF3074 DOMAIN-CONTAINING PROTEIN"/>
    <property type="match status" value="1"/>
</dbReference>
<gene>
    <name evidence="3" type="ORF">AbraCBS73388_005345</name>
</gene>
<evidence type="ECO:0000313" key="4">
    <source>
        <dbReference type="Proteomes" id="UP001143548"/>
    </source>
</evidence>
<dbReference type="AlphaFoldDB" id="A0A9W6DK11"/>
<protein>
    <recommendedName>
        <fullName evidence="2">DUF3074 domain-containing protein</fullName>
    </recommendedName>
</protein>
<feature type="compositionally biased region" description="Low complexity" evidence="1">
    <location>
        <begin position="29"/>
        <end position="38"/>
    </location>
</feature>
<reference evidence="3" key="1">
    <citation type="submission" date="2022-07" db="EMBL/GenBank/DDBJ databases">
        <title>Taxonomy of Aspergillus series Nigri: significant species reduction supported by multi-species coalescent approaches.</title>
        <authorList>
            <person name="Bian C."/>
            <person name="Kusuya Y."/>
            <person name="Sklenar F."/>
            <person name="D'hooge E."/>
            <person name="Yaguchi T."/>
            <person name="Takahashi H."/>
            <person name="Hubka V."/>
        </authorList>
    </citation>
    <scope>NUCLEOTIDE SEQUENCE</scope>
    <source>
        <strain evidence="3">CBS 733.88</strain>
    </source>
</reference>
<accession>A0A9W6DK11</accession>
<sequence length="306" mass="33232">MSIPQSYLHLNPHPFSILPSHPALDDETSTTTTTTSSTPNPTRPQLRSFLHACLTESQTLLSSIPTTFRRDRKPRRAPPSTANVHLYTRNDNEKGGDYWVCRQSTHQDAAVTGSASWEEFRSGLRENHSEKEMDYTPSVTSVVKLMEWPSEVDLLEGGDGGGGGGGWGRVDVHVNLITHTFHPTVLIAPRSFLVLVISADRAAAAAAGEKQGFVTVQIPLAVESSPDAIREKIMAAVPRNTVFASYASVEEVVATADGLQWTMATTSDAGGAIPRWIQRSWTMGGVPKAVVADVGLFLGWTARRRS</sequence>
<evidence type="ECO:0000256" key="1">
    <source>
        <dbReference type="SAM" id="MobiDB-lite"/>
    </source>
</evidence>
<name>A0A9W6DK11_9EURO</name>
<evidence type="ECO:0000313" key="3">
    <source>
        <dbReference type="EMBL" id="GKZ20119.1"/>
    </source>
</evidence>
<feature type="domain" description="DUF3074" evidence="2">
    <location>
        <begin position="99"/>
        <end position="301"/>
    </location>
</feature>
<organism evidence="3 4">
    <name type="scientific">Aspergillus brasiliensis</name>
    <dbReference type="NCBI Taxonomy" id="319629"/>
    <lineage>
        <taxon>Eukaryota</taxon>
        <taxon>Fungi</taxon>
        <taxon>Dikarya</taxon>
        <taxon>Ascomycota</taxon>
        <taxon>Pezizomycotina</taxon>
        <taxon>Eurotiomycetes</taxon>
        <taxon>Eurotiomycetidae</taxon>
        <taxon>Eurotiales</taxon>
        <taxon>Aspergillaceae</taxon>
        <taxon>Aspergillus</taxon>
        <taxon>Aspergillus subgen. Circumdati</taxon>
    </lineage>
</organism>
<feature type="region of interest" description="Disordered" evidence="1">
    <location>
        <begin position="11"/>
        <end position="44"/>
    </location>
</feature>